<comment type="caution">
    <text evidence="1">The sequence shown here is derived from an EMBL/GenBank/DDBJ whole genome shotgun (WGS) entry which is preliminary data.</text>
</comment>
<protein>
    <recommendedName>
        <fullName evidence="3">DUF1643 domain-containing protein</fullName>
    </recommendedName>
</protein>
<dbReference type="EMBL" id="JXRP01000006">
    <property type="protein sequence ID" value="KIL51835.1"/>
    <property type="molecule type" value="Genomic_DNA"/>
</dbReference>
<gene>
    <name evidence="1" type="ORF">KP78_02050</name>
</gene>
<dbReference type="PATRIC" id="fig|889306.3.peg.208"/>
<accession>A0A0C2RNI3</accession>
<dbReference type="STRING" id="889306.KP78_02050"/>
<evidence type="ECO:0008006" key="3">
    <source>
        <dbReference type="Google" id="ProtNLM"/>
    </source>
</evidence>
<name>A0A0C2RNI3_9BACL</name>
<evidence type="ECO:0000313" key="1">
    <source>
        <dbReference type="EMBL" id="KIL51835.1"/>
    </source>
</evidence>
<reference evidence="1 2" key="1">
    <citation type="submission" date="2015-01" db="EMBL/GenBank/DDBJ databases">
        <title>Genome sequencing of Jeotgalibacillus soli.</title>
        <authorList>
            <person name="Goh K.M."/>
            <person name="Chan K.-G."/>
            <person name="Yaakop A.S."/>
            <person name="Ee R."/>
            <person name="Gan H.M."/>
            <person name="Chan C.S."/>
        </authorList>
    </citation>
    <scope>NUCLEOTIDE SEQUENCE [LARGE SCALE GENOMIC DNA]</scope>
    <source>
        <strain evidence="1 2">P9</strain>
    </source>
</reference>
<dbReference type="Proteomes" id="UP000031938">
    <property type="component" value="Unassembled WGS sequence"/>
</dbReference>
<dbReference type="Pfam" id="PF07799">
    <property type="entry name" value="DUF1643"/>
    <property type="match status" value="1"/>
</dbReference>
<proteinExistence type="predicted"/>
<keyword evidence="2" id="KW-1185">Reference proteome</keyword>
<dbReference type="OrthoDB" id="9807577at2"/>
<organism evidence="1 2">
    <name type="scientific">Jeotgalibacillus soli</name>
    <dbReference type="NCBI Taxonomy" id="889306"/>
    <lineage>
        <taxon>Bacteria</taxon>
        <taxon>Bacillati</taxon>
        <taxon>Bacillota</taxon>
        <taxon>Bacilli</taxon>
        <taxon>Bacillales</taxon>
        <taxon>Caryophanaceae</taxon>
        <taxon>Jeotgalibacillus</taxon>
    </lineage>
</organism>
<evidence type="ECO:0000313" key="2">
    <source>
        <dbReference type="Proteomes" id="UP000031938"/>
    </source>
</evidence>
<dbReference type="AlphaFoldDB" id="A0A0C2RNI3"/>
<dbReference type="InterPro" id="IPR012441">
    <property type="entry name" value="DUF1643"/>
</dbReference>
<dbReference type="RefSeq" id="WP_041085581.1">
    <property type="nucleotide sequence ID" value="NZ_JXRP01000006.1"/>
</dbReference>
<sequence>MIISENKIISKSVMSEDQKYRYSLTKEWNPDKKKAAVIMLNPSKANSLKLDITIMRLTNYFVDNDYGGFEVVNLFAFMSSTPKELKNRDTAFEAQNDAFIIESAKCYEKIIIAWGSDNNKYVSRKREVIQLLQPYKEKLFAFVDEKGKKQGIRGT</sequence>